<evidence type="ECO:0000256" key="1">
    <source>
        <dbReference type="ARBA" id="ARBA00004141"/>
    </source>
</evidence>
<dbReference type="EMBL" id="CP019344">
    <property type="protein sequence ID" value="ARN76655.1"/>
    <property type="molecule type" value="Genomic_DNA"/>
</dbReference>
<dbReference type="Proteomes" id="UP000193431">
    <property type="component" value="Chromosome"/>
</dbReference>
<keyword evidence="3 5" id="KW-1133">Transmembrane helix</keyword>
<reference evidence="6 7" key="1">
    <citation type="submission" date="2016-11" db="EMBL/GenBank/DDBJ databases">
        <title>Trade-off between light-utilization and light-protection in marine flavobacteria.</title>
        <authorList>
            <person name="Kumagai Y."/>
        </authorList>
    </citation>
    <scope>NUCLEOTIDE SEQUENCE [LARGE SCALE GENOMIC DNA]</scope>
    <source>
        <strain evidence="6 7">JCM 13191</strain>
    </source>
</reference>
<protein>
    <recommendedName>
        <fullName evidence="8">DoxX family protein</fullName>
    </recommendedName>
</protein>
<evidence type="ECO:0000313" key="6">
    <source>
        <dbReference type="EMBL" id="ARN76655.1"/>
    </source>
</evidence>
<feature type="transmembrane region" description="Helical" evidence="5">
    <location>
        <begin position="87"/>
        <end position="104"/>
    </location>
</feature>
<keyword evidence="7" id="KW-1185">Reference proteome</keyword>
<evidence type="ECO:0008006" key="8">
    <source>
        <dbReference type="Google" id="ProtNLM"/>
    </source>
</evidence>
<evidence type="ECO:0000313" key="7">
    <source>
        <dbReference type="Proteomes" id="UP000193431"/>
    </source>
</evidence>
<dbReference type="GO" id="GO:0016020">
    <property type="term" value="C:membrane"/>
    <property type="evidence" value="ECO:0007669"/>
    <property type="project" value="UniProtKB-SubCell"/>
</dbReference>
<keyword evidence="4 5" id="KW-0472">Membrane</keyword>
<comment type="subcellular location">
    <subcellularLocation>
        <location evidence="1">Membrane</location>
        <topology evidence="1">Multi-pass membrane protein</topology>
    </subcellularLocation>
</comment>
<evidence type="ECO:0000256" key="5">
    <source>
        <dbReference type="SAM" id="Phobius"/>
    </source>
</evidence>
<organism evidence="6 7">
    <name type="scientific">Nonlabens spongiae</name>
    <dbReference type="NCBI Taxonomy" id="331648"/>
    <lineage>
        <taxon>Bacteria</taxon>
        <taxon>Pseudomonadati</taxon>
        <taxon>Bacteroidota</taxon>
        <taxon>Flavobacteriia</taxon>
        <taxon>Flavobacteriales</taxon>
        <taxon>Flavobacteriaceae</taxon>
        <taxon>Nonlabens</taxon>
    </lineage>
</organism>
<evidence type="ECO:0000256" key="4">
    <source>
        <dbReference type="ARBA" id="ARBA00023136"/>
    </source>
</evidence>
<dbReference type="OrthoDB" id="1493324at2"/>
<dbReference type="RefSeq" id="WP_085765455.1">
    <property type="nucleotide sequence ID" value="NZ_CP019344.1"/>
</dbReference>
<accession>A0A1W6MGD1</accession>
<sequence>MDLIQILEIDLKLINGLDIFNVWHIRRDKASEWRGGNADNMKQEFKDYGLPVATMYAVGVLKCLFLIMLLVSIFITEPMWFETVAGYGIAVLMAGAILMHAYIGDEAKK</sequence>
<dbReference type="STRING" id="331648.BST97_00785"/>
<keyword evidence="2 5" id="KW-0812">Transmembrane</keyword>
<gene>
    <name evidence="6" type="ORF">BST97_00785</name>
</gene>
<dbReference type="InterPro" id="IPR032808">
    <property type="entry name" value="DoxX"/>
</dbReference>
<dbReference type="AlphaFoldDB" id="A0A1W6MGD1"/>
<evidence type="ECO:0000256" key="3">
    <source>
        <dbReference type="ARBA" id="ARBA00022989"/>
    </source>
</evidence>
<feature type="transmembrane region" description="Helical" evidence="5">
    <location>
        <begin position="50"/>
        <end position="75"/>
    </location>
</feature>
<name>A0A1W6MGD1_9FLAO</name>
<dbReference type="Pfam" id="PF13564">
    <property type="entry name" value="DoxX_2"/>
    <property type="match status" value="1"/>
</dbReference>
<proteinExistence type="predicted"/>
<evidence type="ECO:0000256" key="2">
    <source>
        <dbReference type="ARBA" id="ARBA00022692"/>
    </source>
</evidence>